<reference evidence="1 2" key="1">
    <citation type="submission" date="2015-01" db="EMBL/GenBank/DDBJ databases">
        <title>The Genome Sequence of Exophiala xenobiotica CBS118157.</title>
        <authorList>
            <consortium name="The Broad Institute Genomics Platform"/>
            <person name="Cuomo C."/>
            <person name="de Hoog S."/>
            <person name="Gorbushina A."/>
            <person name="Stielow B."/>
            <person name="Teixiera M."/>
            <person name="Abouelleil A."/>
            <person name="Chapman S.B."/>
            <person name="Priest M."/>
            <person name="Young S.K."/>
            <person name="Wortman J."/>
            <person name="Nusbaum C."/>
            <person name="Birren B."/>
        </authorList>
    </citation>
    <scope>NUCLEOTIDE SEQUENCE [LARGE SCALE GENOMIC DNA]</scope>
    <source>
        <strain evidence="1 2">CBS 118157</strain>
    </source>
</reference>
<evidence type="ECO:0000313" key="2">
    <source>
        <dbReference type="Proteomes" id="UP000054342"/>
    </source>
</evidence>
<keyword evidence="2" id="KW-1185">Reference proteome</keyword>
<sequence>MAAQNPVNPADRIRAEQVLRAHYTNLEVAMAVLAREQKIADRLTGVHAYKYKITKVSEQIISNNQVTQVTDYISRCPAEVQHLFFQFLPLDADRAALALTCKKHAQTYEALKEKKIKKKINEIEVSQYFLPRPQRVTEIHRLQVLVRVQSLIPAKYRLCFKCNQYMDTTHRDNRIRPWGGLPMDRVLERYGPTKRAMTLGPRCPLCQAAADLELANHRAEFNEYKRKARSITMR</sequence>
<dbReference type="OrthoDB" id="4112164at2759"/>
<protein>
    <recommendedName>
        <fullName evidence="3">F-box domain-containing protein</fullName>
    </recommendedName>
</protein>
<dbReference type="Proteomes" id="UP000054342">
    <property type="component" value="Unassembled WGS sequence"/>
</dbReference>
<gene>
    <name evidence="1" type="ORF">PV05_03499</name>
</gene>
<name>A0A0D2EW78_9EURO</name>
<dbReference type="AlphaFoldDB" id="A0A0D2EW78"/>
<dbReference type="HOGENOM" id="CLU_102618_0_0_1"/>
<dbReference type="GeneID" id="25325407"/>
<evidence type="ECO:0008006" key="3">
    <source>
        <dbReference type="Google" id="ProtNLM"/>
    </source>
</evidence>
<organism evidence="1 2">
    <name type="scientific">Exophiala xenobiotica</name>
    <dbReference type="NCBI Taxonomy" id="348802"/>
    <lineage>
        <taxon>Eukaryota</taxon>
        <taxon>Fungi</taxon>
        <taxon>Dikarya</taxon>
        <taxon>Ascomycota</taxon>
        <taxon>Pezizomycotina</taxon>
        <taxon>Eurotiomycetes</taxon>
        <taxon>Chaetothyriomycetidae</taxon>
        <taxon>Chaetothyriales</taxon>
        <taxon>Herpotrichiellaceae</taxon>
        <taxon>Exophiala</taxon>
    </lineage>
</organism>
<accession>A0A0D2EW78</accession>
<proteinExistence type="predicted"/>
<dbReference type="EMBL" id="KN847318">
    <property type="protein sequence ID" value="KIW59015.1"/>
    <property type="molecule type" value="Genomic_DNA"/>
</dbReference>
<dbReference type="RefSeq" id="XP_013319599.1">
    <property type="nucleotide sequence ID" value="XM_013464145.1"/>
</dbReference>
<evidence type="ECO:0000313" key="1">
    <source>
        <dbReference type="EMBL" id="KIW59015.1"/>
    </source>
</evidence>